<dbReference type="EMBL" id="JARKIE010000204">
    <property type="protein sequence ID" value="KAJ7667207.1"/>
    <property type="molecule type" value="Genomic_DNA"/>
</dbReference>
<evidence type="ECO:0000313" key="2">
    <source>
        <dbReference type="EMBL" id="KAJ7667207.1"/>
    </source>
</evidence>
<sequence length="526" mass="58598">MDAEPYLDEESKISVEGGGSAPYAGAFFPSSQQLLVEGGVFTSNFTNIHQNAPTLPPDFRMIPMGDIDLRKEIRLDPFTGMVDFRVGRGVIDGRQSNMTVAVYQGHNAEETWLLAIIMIDRFRHPNFVQIYGAASSCGIHATIFHDDLIPRQDFQDLYRHSHFTTVYIFGYCKADDYLRLAFKTSLISRRCSHFIRRSTGNLCVDILPNAFNSFGTDSGYLVDEVSSEVPVPESILTVNGPVPETIVINSFRLKNYHSICFFFLQHSLDFLPSARATVQMGAPSKLEESSEVALLVNPPEIVYNACDMASSKIFSMVYMHETSWLGQANHIFTRLQVESNYEDYDPPDGYLFLRPIEEFQTGPGSGLFRSGCPGYWSFDPSGAVRLSSEEANTLGFPAIGMEMTVRGRSWDASVYAGLRKVHHARGFDPDSQDVARHLEYPLYQLSSDTDIPFAHGEPKFAGLCGEEGSDNDESGDPATEDIGNLPAQYSSMDDDNSQAFSQGWKLVMLTKAVLILFLTLSWLKAD</sequence>
<dbReference type="AlphaFoldDB" id="A0AAD7CWT0"/>
<name>A0AAD7CWT0_MYCRO</name>
<evidence type="ECO:0000256" key="1">
    <source>
        <dbReference type="SAM" id="MobiDB-lite"/>
    </source>
</evidence>
<reference evidence="2" key="1">
    <citation type="submission" date="2023-03" db="EMBL/GenBank/DDBJ databases">
        <title>Massive genome expansion in bonnet fungi (Mycena s.s.) driven by repeated elements and novel gene families across ecological guilds.</title>
        <authorList>
            <consortium name="Lawrence Berkeley National Laboratory"/>
            <person name="Harder C.B."/>
            <person name="Miyauchi S."/>
            <person name="Viragh M."/>
            <person name="Kuo A."/>
            <person name="Thoen E."/>
            <person name="Andreopoulos B."/>
            <person name="Lu D."/>
            <person name="Skrede I."/>
            <person name="Drula E."/>
            <person name="Henrissat B."/>
            <person name="Morin E."/>
            <person name="Kohler A."/>
            <person name="Barry K."/>
            <person name="LaButti K."/>
            <person name="Morin E."/>
            <person name="Salamov A."/>
            <person name="Lipzen A."/>
            <person name="Mereny Z."/>
            <person name="Hegedus B."/>
            <person name="Baldrian P."/>
            <person name="Stursova M."/>
            <person name="Weitz H."/>
            <person name="Taylor A."/>
            <person name="Grigoriev I.V."/>
            <person name="Nagy L.G."/>
            <person name="Martin F."/>
            <person name="Kauserud H."/>
        </authorList>
    </citation>
    <scope>NUCLEOTIDE SEQUENCE</scope>
    <source>
        <strain evidence="2">CBHHK067</strain>
    </source>
</reference>
<dbReference type="Proteomes" id="UP001221757">
    <property type="component" value="Unassembled WGS sequence"/>
</dbReference>
<keyword evidence="3" id="KW-1185">Reference proteome</keyword>
<proteinExistence type="predicted"/>
<protein>
    <submittedName>
        <fullName evidence="2">Uncharacterized protein</fullName>
    </submittedName>
</protein>
<comment type="caution">
    <text evidence="2">The sequence shown here is derived from an EMBL/GenBank/DDBJ whole genome shotgun (WGS) entry which is preliminary data.</text>
</comment>
<gene>
    <name evidence="2" type="ORF">B0H17DRAFT_1089008</name>
</gene>
<accession>A0AAD7CWT0</accession>
<feature type="region of interest" description="Disordered" evidence="1">
    <location>
        <begin position="463"/>
        <end position="485"/>
    </location>
</feature>
<evidence type="ECO:0000313" key="3">
    <source>
        <dbReference type="Proteomes" id="UP001221757"/>
    </source>
</evidence>
<feature type="compositionally biased region" description="Acidic residues" evidence="1">
    <location>
        <begin position="467"/>
        <end position="479"/>
    </location>
</feature>
<organism evidence="2 3">
    <name type="scientific">Mycena rosella</name>
    <name type="common">Pink bonnet</name>
    <name type="synonym">Agaricus rosellus</name>
    <dbReference type="NCBI Taxonomy" id="1033263"/>
    <lineage>
        <taxon>Eukaryota</taxon>
        <taxon>Fungi</taxon>
        <taxon>Dikarya</taxon>
        <taxon>Basidiomycota</taxon>
        <taxon>Agaricomycotina</taxon>
        <taxon>Agaricomycetes</taxon>
        <taxon>Agaricomycetidae</taxon>
        <taxon>Agaricales</taxon>
        <taxon>Marasmiineae</taxon>
        <taxon>Mycenaceae</taxon>
        <taxon>Mycena</taxon>
    </lineage>
</organism>